<evidence type="ECO:0000256" key="2">
    <source>
        <dbReference type="ARBA" id="ARBA00012438"/>
    </source>
</evidence>
<evidence type="ECO:0000313" key="12">
    <source>
        <dbReference type="Proteomes" id="UP001147653"/>
    </source>
</evidence>
<dbReference type="GO" id="GO:0016020">
    <property type="term" value="C:membrane"/>
    <property type="evidence" value="ECO:0007669"/>
    <property type="project" value="InterPro"/>
</dbReference>
<name>A0A9X3S9X0_9ACTN</name>
<comment type="caution">
    <text evidence="11">The sequence shown here is derived from an EMBL/GenBank/DDBJ whole genome shotgun (WGS) entry which is preliminary data.</text>
</comment>
<keyword evidence="7" id="KW-0067">ATP-binding</keyword>
<dbReference type="GO" id="GO:0000155">
    <property type="term" value="F:phosphorelay sensor kinase activity"/>
    <property type="evidence" value="ECO:0007669"/>
    <property type="project" value="InterPro"/>
</dbReference>
<dbReference type="InterPro" id="IPR036890">
    <property type="entry name" value="HATPase_C_sf"/>
</dbReference>
<feature type="transmembrane region" description="Helical" evidence="9">
    <location>
        <begin position="140"/>
        <end position="161"/>
    </location>
</feature>
<feature type="domain" description="Histidine kinase" evidence="10">
    <location>
        <begin position="276"/>
        <end position="363"/>
    </location>
</feature>
<dbReference type="RefSeq" id="WP_270026315.1">
    <property type="nucleotide sequence ID" value="NZ_JAPDDP010000029.1"/>
</dbReference>
<keyword evidence="9" id="KW-0812">Transmembrane</keyword>
<gene>
    <name evidence="11" type="ORF">OJ997_16755</name>
</gene>
<keyword evidence="3" id="KW-0597">Phosphoprotein</keyword>
<feature type="transmembrane region" description="Helical" evidence="9">
    <location>
        <begin position="31"/>
        <end position="49"/>
    </location>
</feature>
<evidence type="ECO:0000259" key="10">
    <source>
        <dbReference type="PROSITE" id="PS50109"/>
    </source>
</evidence>
<dbReference type="Pfam" id="PF07730">
    <property type="entry name" value="HisKA_3"/>
    <property type="match status" value="1"/>
</dbReference>
<dbReference type="Gene3D" id="3.30.565.10">
    <property type="entry name" value="Histidine kinase-like ATPase, C-terminal domain"/>
    <property type="match status" value="1"/>
</dbReference>
<dbReference type="Proteomes" id="UP001147653">
    <property type="component" value="Unassembled WGS sequence"/>
</dbReference>
<comment type="catalytic activity">
    <reaction evidence="1">
        <text>ATP + protein L-histidine = ADP + protein N-phospho-L-histidine.</text>
        <dbReference type="EC" id="2.7.13.3"/>
    </reaction>
</comment>
<dbReference type="GO" id="GO:0046983">
    <property type="term" value="F:protein dimerization activity"/>
    <property type="evidence" value="ECO:0007669"/>
    <property type="project" value="InterPro"/>
</dbReference>
<evidence type="ECO:0000256" key="3">
    <source>
        <dbReference type="ARBA" id="ARBA00022553"/>
    </source>
</evidence>
<organism evidence="11 12">
    <name type="scientific">Solirubrobacter phytolaccae</name>
    <dbReference type="NCBI Taxonomy" id="1404360"/>
    <lineage>
        <taxon>Bacteria</taxon>
        <taxon>Bacillati</taxon>
        <taxon>Actinomycetota</taxon>
        <taxon>Thermoleophilia</taxon>
        <taxon>Solirubrobacterales</taxon>
        <taxon>Solirubrobacteraceae</taxon>
        <taxon>Solirubrobacter</taxon>
    </lineage>
</organism>
<dbReference type="EMBL" id="JAPDDP010000029">
    <property type="protein sequence ID" value="MDA0181956.1"/>
    <property type="molecule type" value="Genomic_DNA"/>
</dbReference>
<protein>
    <recommendedName>
        <fullName evidence="2">histidine kinase</fullName>
        <ecNumber evidence="2">2.7.13.3</ecNumber>
    </recommendedName>
</protein>
<evidence type="ECO:0000256" key="8">
    <source>
        <dbReference type="ARBA" id="ARBA00023012"/>
    </source>
</evidence>
<reference evidence="11" key="1">
    <citation type="submission" date="2022-10" db="EMBL/GenBank/DDBJ databases">
        <title>The WGS of Solirubrobacter phytolaccae KCTC 29190.</title>
        <authorList>
            <person name="Jiang Z."/>
        </authorList>
    </citation>
    <scope>NUCLEOTIDE SEQUENCE</scope>
    <source>
        <strain evidence="11">KCTC 29190</strain>
    </source>
</reference>
<keyword evidence="12" id="KW-1185">Reference proteome</keyword>
<dbReference type="Pfam" id="PF02518">
    <property type="entry name" value="HATPase_c"/>
    <property type="match status" value="1"/>
</dbReference>
<feature type="transmembrane region" description="Helical" evidence="9">
    <location>
        <begin position="85"/>
        <end position="102"/>
    </location>
</feature>
<evidence type="ECO:0000256" key="6">
    <source>
        <dbReference type="ARBA" id="ARBA00022777"/>
    </source>
</evidence>
<keyword evidence="9" id="KW-1133">Transmembrane helix</keyword>
<dbReference type="SMART" id="SM00387">
    <property type="entry name" value="HATPase_c"/>
    <property type="match status" value="1"/>
</dbReference>
<dbReference type="InterPro" id="IPR050482">
    <property type="entry name" value="Sensor_HK_TwoCompSys"/>
</dbReference>
<evidence type="ECO:0000256" key="7">
    <source>
        <dbReference type="ARBA" id="ARBA00022840"/>
    </source>
</evidence>
<sequence>MTLGLVVLAATSLAVAGLIVADAWSGEKARYAIAGNLAGTALLAIAAFAPTGRLRVRARRILLPGALLAAVLFAATSYVAGLAKAPVQIAVATTLLVAAVGLARRANRRDEPLLRWIAVAVVLGAFAKVDYALIPPIGAQAVHLGDVLRIMGWVALSVGVVGELRTRMRVRAETAVALERRRLARELHDGVAQELAFIRRRAGRLSESADGLEILGAADRALEDSRRAIEALVPPAHERLDVALERLGARLATECGVEVQVNVREAADVSDEVRAELVRIISEATRNAAHHGGARHVRVDLTAAPLAVRIIDDGSGFRDGANSGLGVAGYGLIAMRERAELVGGQFSLESVRGAGTLVQVVLP</sequence>
<keyword evidence="6 11" id="KW-0418">Kinase</keyword>
<dbReference type="InterPro" id="IPR003594">
    <property type="entry name" value="HATPase_dom"/>
</dbReference>
<keyword evidence="4" id="KW-0808">Transferase</keyword>
<dbReference type="CDD" id="cd16917">
    <property type="entry name" value="HATPase_UhpB-NarQ-NarX-like"/>
    <property type="match status" value="1"/>
</dbReference>
<evidence type="ECO:0000256" key="5">
    <source>
        <dbReference type="ARBA" id="ARBA00022741"/>
    </source>
</evidence>
<accession>A0A9X3S9X0</accession>
<evidence type="ECO:0000256" key="1">
    <source>
        <dbReference type="ARBA" id="ARBA00000085"/>
    </source>
</evidence>
<dbReference type="InterPro" id="IPR011712">
    <property type="entry name" value="Sig_transdc_His_kin_sub3_dim/P"/>
</dbReference>
<dbReference type="PANTHER" id="PTHR24421:SF10">
    <property type="entry name" value="NITRATE_NITRITE SENSOR PROTEIN NARQ"/>
    <property type="match status" value="1"/>
</dbReference>
<dbReference type="EC" id="2.7.13.3" evidence="2"/>
<dbReference type="SUPFAM" id="SSF55874">
    <property type="entry name" value="ATPase domain of HSP90 chaperone/DNA topoisomerase II/histidine kinase"/>
    <property type="match status" value="1"/>
</dbReference>
<evidence type="ECO:0000313" key="11">
    <source>
        <dbReference type="EMBL" id="MDA0181956.1"/>
    </source>
</evidence>
<dbReference type="AlphaFoldDB" id="A0A9X3S9X0"/>
<proteinExistence type="predicted"/>
<keyword evidence="8" id="KW-0902">Two-component regulatory system</keyword>
<dbReference type="PROSITE" id="PS50109">
    <property type="entry name" value="HIS_KIN"/>
    <property type="match status" value="1"/>
</dbReference>
<feature type="transmembrane region" description="Helical" evidence="9">
    <location>
        <begin position="114"/>
        <end position="134"/>
    </location>
</feature>
<keyword evidence="9" id="KW-0472">Membrane</keyword>
<evidence type="ECO:0000256" key="9">
    <source>
        <dbReference type="SAM" id="Phobius"/>
    </source>
</evidence>
<dbReference type="GO" id="GO:0005524">
    <property type="term" value="F:ATP binding"/>
    <property type="evidence" value="ECO:0007669"/>
    <property type="project" value="UniProtKB-KW"/>
</dbReference>
<dbReference type="InterPro" id="IPR005467">
    <property type="entry name" value="His_kinase_dom"/>
</dbReference>
<dbReference type="PANTHER" id="PTHR24421">
    <property type="entry name" value="NITRATE/NITRITE SENSOR PROTEIN NARX-RELATED"/>
    <property type="match status" value="1"/>
</dbReference>
<keyword evidence="5" id="KW-0547">Nucleotide-binding</keyword>
<evidence type="ECO:0000256" key="4">
    <source>
        <dbReference type="ARBA" id="ARBA00022679"/>
    </source>
</evidence>
<dbReference type="Gene3D" id="1.20.5.1930">
    <property type="match status" value="1"/>
</dbReference>
<feature type="transmembrane region" description="Helical" evidence="9">
    <location>
        <begin position="61"/>
        <end position="79"/>
    </location>
</feature>